<dbReference type="OrthoDB" id="5391020at2"/>
<proteinExistence type="predicted"/>
<feature type="chain" id="PRO_5024901441" evidence="1">
    <location>
        <begin position="33"/>
        <end position="452"/>
    </location>
</feature>
<dbReference type="RefSeq" id="WP_151123006.1">
    <property type="nucleotide sequence ID" value="NZ_CP088081.1"/>
</dbReference>
<name>A0A643FGH0_IDEDE</name>
<accession>A0A643FGH0</accession>
<evidence type="ECO:0000313" key="3">
    <source>
        <dbReference type="Proteomes" id="UP000430120"/>
    </source>
</evidence>
<sequence length="452" mass="49686">MTLSRHFHRWRLWLTRAAGLLAALTAATPSHAVPSYARQTGQDCVACHVGGFGPQLTPYGVKFKLGGYADTDGQPGKLPLSGMLVASMTRTAKDQAEPPADGAKLNNNKTLDEASLFIAGRLADQLGTFTQITYDGVGKSSSLDQMDVRFAHSTSLAGKDLTLGVSLNNNPGVQDPFNTMPVWGYPYAASALGFSGPETGTLINGGLEQHVLGLTAYGFYDNQWYAELGGYRDLSRTMQERMSLGTADDPGRVSNAGYWRLAWFQDHHSRAYSVGLFGFNAGIQPDRQPGGPRNQYHDVGIDGQYQFLGTREHIFTLQGSTIWERQKRDAMVAAGEADHAHGYLRETRVNASYNYQQTYGLSLGRFMTTGDRDSLLYSSNGAMVPNTRGTVFQADWTPWGKEDSWQAPWANLRLGLQYTAYNQYNGAFRNVDGNGRKASDNNTLFLFAWTSF</sequence>
<dbReference type="AlphaFoldDB" id="A0A643FGH0"/>
<evidence type="ECO:0000313" key="2">
    <source>
        <dbReference type="EMBL" id="KAB0584259.1"/>
    </source>
</evidence>
<feature type="signal peptide" evidence="1">
    <location>
        <begin position="1"/>
        <end position="32"/>
    </location>
</feature>
<evidence type="ECO:0000256" key="1">
    <source>
        <dbReference type="SAM" id="SignalP"/>
    </source>
</evidence>
<comment type="caution">
    <text evidence="2">The sequence shown here is derived from an EMBL/GenBank/DDBJ whole genome shotgun (WGS) entry which is preliminary data.</text>
</comment>
<keyword evidence="1" id="KW-0732">Signal</keyword>
<dbReference type="Proteomes" id="UP000430120">
    <property type="component" value="Unassembled WGS sequence"/>
</dbReference>
<dbReference type="EMBL" id="VZPB01000007">
    <property type="protein sequence ID" value="KAB0584259.1"/>
    <property type="molecule type" value="Genomic_DNA"/>
</dbReference>
<reference evidence="2 3" key="1">
    <citation type="submission" date="2019-09" db="EMBL/GenBank/DDBJ databases">
        <title>Draft genome sequences of 48 bacterial type strains from the CCUG.</title>
        <authorList>
            <person name="Tunovic T."/>
            <person name="Pineiro-Iglesias B."/>
            <person name="Unosson C."/>
            <person name="Inganas E."/>
            <person name="Ohlen M."/>
            <person name="Cardew S."/>
            <person name="Jensie-Markopoulos S."/>
            <person name="Salva-Serra F."/>
            <person name="Jaen-Luchoro D."/>
            <person name="Karlsson R."/>
            <person name="Svensson-Stadler L."/>
            <person name="Chun J."/>
            <person name="Moore E."/>
        </authorList>
    </citation>
    <scope>NUCLEOTIDE SEQUENCE [LARGE SCALE GENOMIC DNA]</scope>
    <source>
        <strain evidence="2 3">CCUG 30977</strain>
    </source>
</reference>
<organism evidence="2 3">
    <name type="scientific">Ideonella dechloratans</name>
    <dbReference type="NCBI Taxonomy" id="36863"/>
    <lineage>
        <taxon>Bacteria</taxon>
        <taxon>Pseudomonadati</taxon>
        <taxon>Pseudomonadota</taxon>
        <taxon>Betaproteobacteria</taxon>
        <taxon>Burkholderiales</taxon>
        <taxon>Sphaerotilaceae</taxon>
        <taxon>Ideonella</taxon>
    </lineage>
</organism>
<gene>
    <name evidence="2" type="ORF">F7Q92_04755</name>
</gene>
<protein>
    <submittedName>
        <fullName evidence="2">Cytochrome C</fullName>
    </submittedName>
</protein>
<keyword evidence="3" id="KW-1185">Reference proteome</keyword>